<reference evidence="2" key="1">
    <citation type="journal article" date="2018" name="Nat. Commun.">
        <title>Diversity and evolution of the emerging Pandoraviridae family.</title>
        <authorList>
            <person name="Legendre M."/>
            <person name="Fabre E."/>
            <person name="Poirot O."/>
            <person name="Jeudy S."/>
            <person name="Lartigue A."/>
            <person name="Alempic J.M."/>
            <person name="Beucher L."/>
            <person name="Philippe N."/>
            <person name="Bertaux L."/>
            <person name="Christo-Foroux E."/>
            <person name="Labadie K."/>
            <person name="Coute Y."/>
            <person name="Abergel C."/>
            <person name="Claverie J.M."/>
        </authorList>
    </citation>
    <scope>NUCLEOTIDE SEQUENCE [LARGE SCALE GENOMIC DNA]</scope>
    <source>
        <strain evidence="2">Neocaledonia</strain>
    </source>
</reference>
<gene>
    <name evidence="2" type="ORF">pneo_cds_519</name>
</gene>
<proteinExistence type="predicted"/>
<dbReference type="GeneID" id="36842839"/>
<dbReference type="Proteomes" id="UP000249287">
    <property type="component" value="Segment"/>
</dbReference>
<organism evidence="2">
    <name type="scientific">Pandoravirus neocaledonia</name>
    <dbReference type="NCBI Taxonomy" id="2107708"/>
    <lineage>
        <taxon>Viruses</taxon>
        <taxon>Pandoravirus</taxon>
    </lineage>
</organism>
<sequence length="207" mass="21899">MMHGHNSFAHREPRSASPARLSSPLGFYLSSVVAALERDIDCHYDDNDNSGSDNGAIDDAGAHHDASIGTVSPAPPLSWADAGPTSWFALAWPHTLAPGTVLPYAHRPCADDPCVAHSIPTVPVRRPTWPERVVGGITTGGETAAVQALRPTQRHDPPKATRECLIDGGVVPPPGLPPPLEPCAHVPVARATPRRAPSTRARRNSAQ</sequence>
<feature type="region of interest" description="Disordered" evidence="1">
    <location>
        <begin position="1"/>
        <end position="20"/>
    </location>
</feature>
<name>A0A2U7UCG0_9VIRU</name>
<accession>A0A2U7UCG0</accession>
<dbReference type="RefSeq" id="YP_009482129.1">
    <property type="nucleotide sequence ID" value="NC_037666.1"/>
</dbReference>
<evidence type="ECO:0000313" key="2">
    <source>
        <dbReference type="EMBL" id="AVK76126.1"/>
    </source>
</evidence>
<protein>
    <submittedName>
        <fullName evidence="2">Uncharacterized protein</fullName>
    </submittedName>
</protein>
<dbReference type="EMBL" id="MG011690">
    <property type="protein sequence ID" value="AVK76126.1"/>
    <property type="molecule type" value="Genomic_DNA"/>
</dbReference>
<evidence type="ECO:0000256" key="1">
    <source>
        <dbReference type="SAM" id="MobiDB-lite"/>
    </source>
</evidence>
<dbReference type="KEGG" id="vg:36842839"/>